<dbReference type="PANTHER" id="PTHR32305">
    <property type="match status" value="1"/>
</dbReference>
<dbReference type="InterPro" id="IPR050708">
    <property type="entry name" value="T6SS_VgrG/RHS"/>
</dbReference>
<evidence type="ECO:0000313" key="4">
    <source>
        <dbReference type="EMBL" id="RDY67043.1"/>
    </source>
</evidence>
<dbReference type="Proteomes" id="UP000256829">
    <property type="component" value="Unassembled WGS sequence"/>
</dbReference>
<comment type="caution">
    <text evidence="4">The sequence shown here is derived from an EMBL/GenBank/DDBJ whole genome shotgun (WGS) entry which is preliminary data.</text>
</comment>
<feature type="domain" description="Tox-GHH" evidence="2">
    <location>
        <begin position="168"/>
        <end position="241"/>
    </location>
</feature>
<dbReference type="Gene3D" id="2.180.10.10">
    <property type="entry name" value="RHS repeat-associated core"/>
    <property type="match status" value="1"/>
</dbReference>
<evidence type="ECO:0000259" key="3">
    <source>
        <dbReference type="Pfam" id="PF25023"/>
    </source>
</evidence>
<gene>
    <name evidence="4" type="ORF">DX912_10190</name>
</gene>
<evidence type="ECO:0000313" key="5">
    <source>
        <dbReference type="Proteomes" id="UP000256829"/>
    </source>
</evidence>
<feature type="domain" description="Teneurin-like YD-shell" evidence="3">
    <location>
        <begin position="7"/>
        <end position="100"/>
    </location>
</feature>
<sequence>MAQTVEYMHTDALGSVVAVTDSAGSVIERNQYEPYGEDLTGIKDGAGYTGHVSDAATGLSYMQQRYYDPQLGRFLSVDPVTANGGTGANFNRYWYGNNNPYTFTDPDGRQASSFFLNGLEPVLHAEMAYGAYKQGRMSASETGQFLRSLGAPGAGRLAEIRGVLRQDARALENERRNGVARAWAAEKRLVSETGTGTRDWTKAQINELLETGSVKGIEGHHINSVNDSPELAGVADNIKFLTRTEHQETHGGNFRNATSGDMVYRGTGAKARMIRVIETGSNIIRRVKK</sequence>
<dbReference type="InterPro" id="IPR022385">
    <property type="entry name" value="Rhs_assc_core"/>
</dbReference>
<dbReference type="PANTHER" id="PTHR32305:SF15">
    <property type="entry name" value="PROTEIN RHSA-RELATED"/>
    <property type="match status" value="1"/>
</dbReference>
<proteinExistence type="predicted"/>
<dbReference type="EMBL" id="QTJR01000006">
    <property type="protein sequence ID" value="RDY67043.1"/>
    <property type="molecule type" value="Genomic_DNA"/>
</dbReference>
<keyword evidence="1" id="KW-0677">Repeat</keyword>
<accession>A0A3D8VCF6</accession>
<dbReference type="Pfam" id="PF25023">
    <property type="entry name" value="TEN_YD-shell"/>
    <property type="match status" value="1"/>
</dbReference>
<evidence type="ECO:0000259" key="2">
    <source>
        <dbReference type="Pfam" id="PF15636"/>
    </source>
</evidence>
<keyword evidence="5" id="KW-1185">Reference proteome</keyword>
<dbReference type="InterPro" id="IPR028916">
    <property type="entry name" value="Tox-GHH_dom"/>
</dbReference>
<dbReference type="Pfam" id="PF15636">
    <property type="entry name" value="Tox-GHH"/>
    <property type="match status" value="1"/>
</dbReference>
<dbReference type="AlphaFoldDB" id="A0A3D8VCF6"/>
<evidence type="ECO:0000256" key="1">
    <source>
        <dbReference type="ARBA" id="ARBA00022737"/>
    </source>
</evidence>
<name>A0A3D8VCF6_9GAMM</name>
<dbReference type="NCBIfam" id="TIGR03696">
    <property type="entry name" value="Rhs_assc_core"/>
    <property type="match status" value="1"/>
</dbReference>
<protein>
    <submittedName>
        <fullName evidence="4">Uncharacterized protein</fullName>
    </submittedName>
</protein>
<reference evidence="4 5" key="1">
    <citation type="submission" date="2018-08" db="EMBL/GenBank/DDBJ databases">
        <title>Lysobacter soli KCTC 22011, whole genome shotgun sequence.</title>
        <authorList>
            <person name="Zhang X."/>
            <person name="Feng G."/>
            <person name="Zhu H."/>
        </authorList>
    </citation>
    <scope>NUCLEOTIDE SEQUENCE [LARGE SCALE GENOMIC DNA]</scope>
    <source>
        <strain evidence="4 5">KCTC 22011</strain>
    </source>
</reference>
<dbReference type="InterPro" id="IPR056823">
    <property type="entry name" value="TEN-like_YD-shell"/>
</dbReference>
<organism evidence="4 5">
    <name type="scientific">Lysobacter soli</name>
    <dbReference type="NCBI Taxonomy" id="453783"/>
    <lineage>
        <taxon>Bacteria</taxon>
        <taxon>Pseudomonadati</taxon>
        <taxon>Pseudomonadota</taxon>
        <taxon>Gammaproteobacteria</taxon>
        <taxon>Lysobacterales</taxon>
        <taxon>Lysobacteraceae</taxon>
        <taxon>Lysobacter</taxon>
    </lineage>
</organism>